<keyword evidence="1" id="KW-0812">Transmembrane</keyword>
<dbReference type="STRING" id="390270.SAMN04488005_2797"/>
<keyword evidence="1" id="KW-0472">Membrane</keyword>
<reference evidence="3" key="1">
    <citation type="submission" date="2016-10" db="EMBL/GenBank/DDBJ databases">
        <authorList>
            <person name="Varghese N."/>
            <person name="Submissions S."/>
        </authorList>
    </citation>
    <scope>NUCLEOTIDE SEQUENCE [LARGE SCALE GENOMIC DNA]</scope>
    <source>
        <strain evidence="3">DSM 26879</strain>
    </source>
</reference>
<protein>
    <submittedName>
        <fullName evidence="2">Lipopolysaccharide export system protein LptC</fullName>
    </submittedName>
</protein>
<feature type="transmembrane region" description="Helical" evidence="1">
    <location>
        <begin position="12"/>
        <end position="34"/>
    </location>
</feature>
<sequence>MGGRDNVYSQIVSLAKIILPIGAVGLLSTLFLFARAPGEPTQIDLTEVAEIAREQRLSAPRFSGVTDDGVILNISARAARPSPTNPSVVITEEMRLQMDNPDGSNIRVATTSGELDGPERTARFLGLARLETSTGYLMETNEITAVLDTGVITSNGYLEIRAPYGELSAGKVTIQMADGGTVQQILFTNGVKLIYTPQD</sequence>
<name>A0A1I6HK90_9RHOB</name>
<dbReference type="EMBL" id="FOYP01000002">
    <property type="protein sequence ID" value="SFR54881.1"/>
    <property type="molecule type" value="Genomic_DNA"/>
</dbReference>
<dbReference type="Proteomes" id="UP000199478">
    <property type="component" value="Unassembled WGS sequence"/>
</dbReference>
<proteinExistence type="predicted"/>
<evidence type="ECO:0000313" key="3">
    <source>
        <dbReference type="Proteomes" id="UP000199478"/>
    </source>
</evidence>
<evidence type="ECO:0000313" key="2">
    <source>
        <dbReference type="EMBL" id="SFR54881.1"/>
    </source>
</evidence>
<dbReference type="RefSeq" id="WP_090201240.1">
    <property type="nucleotide sequence ID" value="NZ_FOYP01000002.1"/>
</dbReference>
<keyword evidence="1" id="KW-1133">Transmembrane helix</keyword>
<keyword evidence="3" id="KW-1185">Reference proteome</keyword>
<evidence type="ECO:0000256" key="1">
    <source>
        <dbReference type="SAM" id="Phobius"/>
    </source>
</evidence>
<organism evidence="2 3">
    <name type="scientific">Yoonia tamlensis</name>
    <dbReference type="NCBI Taxonomy" id="390270"/>
    <lineage>
        <taxon>Bacteria</taxon>
        <taxon>Pseudomonadati</taxon>
        <taxon>Pseudomonadota</taxon>
        <taxon>Alphaproteobacteria</taxon>
        <taxon>Rhodobacterales</taxon>
        <taxon>Paracoccaceae</taxon>
        <taxon>Yoonia</taxon>
    </lineage>
</organism>
<dbReference type="AlphaFoldDB" id="A0A1I6HK90"/>
<gene>
    <name evidence="2" type="ORF">SAMN04488005_2797</name>
</gene>
<dbReference type="OrthoDB" id="7871110at2"/>
<accession>A0A1I6HK90</accession>